<dbReference type="EMBL" id="UOEH01000496">
    <property type="protein sequence ID" value="VAW06019.1"/>
    <property type="molecule type" value="Genomic_DNA"/>
</dbReference>
<feature type="non-terminal residue" evidence="1">
    <location>
        <position position="1"/>
    </location>
</feature>
<protein>
    <submittedName>
        <fullName evidence="1">Uncharacterized protein</fullName>
    </submittedName>
</protein>
<dbReference type="AlphaFoldDB" id="A0A3B0T0Y2"/>
<gene>
    <name evidence="1" type="ORF">MNBD_ALPHA05-1759</name>
</gene>
<sequence>LEKAAGAPIRRLSGATGAGVKPLLGELMILANKMRKAAVAPAQGEEPAWSP</sequence>
<organism evidence="1">
    <name type="scientific">hydrothermal vent metagenome</name>
    <dbReference type="NCBI Taxonomy" id="652676"/>
    <lineage>
        <taxon>unclassified sequences</taxon>
        <taxon>metagenomes</taxon>
        <taxon>ecological metagenomes</taxon>
    </lineage>
</organism>
<accession>A0A3B0T0Y2</accession>
<reference evidence="1" key="1">
    <citation type="submission" date="2018-06" db="EMBL/GenBank/DDBJ databases">
        <authorList>
            <person name="Zhirakovskaya E."/>
        </authorList>
    </citation>
    <scope>NUCLEOTIDE SEQUENCE</scope>
</reference>
<name>A0A3B0T0Y2_9ZZZZ</name>
<evidence type="ECO:0000313" key="1">
    <source>
        <dbReference type="EMBL" id="VAW06019.1"/>
    </source>
</evidence>
<proteinExistence type="predicted"/>